<dbReference type="Pfam" id="PF03765">
    <property type="entry name" value="CRAL_TRIO_N"/>
    <property type="match status" value="1"/>
</dbReference>
<evidence type="ECO:0000313" key="4">
    <source>
        <dbReference type="Proteomes" id="UP000239156"/>
    </source>
</evidence>
<organism evidence="3 4">
    <name type="scientific">Puccinia striiformis</name>
    <dbReference type="NCBI Taxonomy" id="27350"/>
    <lineage>
        <taxon>Eukaryota</taxon>
        <taxon>Fungi</taxon>
        <taxon>Dikarya</taxon>
        <taxon>Basidiomycota</taxon>
        <taxon>Pucciniomycotina</taxon>
        <taxon>Pucciniomycetes</taxon>
        <taxon>Pucciniales</taxon>
        <taxon>Pucciniaceae</taxon>
        <taxon>Puccinia</taxon>
    </lineage>
</organism>
<name>A0A2S4VCV1_9BASI</name>
<evidence type="ECO:0000313" key="3">
    <source>
        <dbReference type="EMBL" id="POW07376.1"/>
    </source>
</evidence>
<comment type="caution">
    <text evidence="3">The sequence shown here is derived from an EMBL/GenBank/DDBJ whole genome shotgun (WGS) entry which is preliminary data.</text>
</comment>
<dbReference type="VEuPathDB" id="FungiDB:PSTT_08336"/>
<feature type="non-terminal residue" evidence="3">
    <location>
        <position position="1"/>
    </location>
</feature>
<dbReference type="AlphaFoldDB" id="A0A2S4VCV1"/>
<gene>
    <name evidence="3" type="ORF">PSTT_08336</name>
</gene>
<protein>
    <recommendedName>
        <fullName evidence="2">CRAL-TRIO domain-containing protein</fullName>
    </recommendedName>
</protein>
<dbReference type="InterPro" id="IPR001251">
    <property type="entry name" value="CRAL-TRIO_dom"/>
</dbReference>
<dbReference type="Proteomes" id="UP000239156">
    <property type="component" value="Unassembled WGS sequence"/>
</dbReference>
<dbReference type="SMART" id="SM00516">
    <property type="entry name" value="SEC14"/>
    <property type="match status" value="1"/>
</dbReference>
<dbReference type="InterPro" id="IPR011074">
    <property type="entry name" value="CRAL/TRIO_N_dom"/>
</dbReference>
<accession>A0A2S4VCV1</accession>
<evidence type="ECO:0000256" key="1">
    <source>
        <dbReference type="SAM" id="MobiDB-lite"/>
    </source>
</evidence>
<sequence>TLTQSQIDILKEFRAELEREGHLKPSETLGTDDETLIRFLRARKFNIQASKRMITQCLQWRHQFEGIGIDGLYQELDPFDFPNRDQVFKYWPIYFHRTDKQGRPVNIQMFGSFNLNKLYAVIDKETHFKVLVANCEALTREILPACNTPPEISRINSSFPTNGLFYPYSYQYQSPRNHKCFCILDLKGFTLAQFWQIKNIARVCFSISQDYYPETMGYLAIINAPKSFTTIYKAITPWLSKETIGKINILGEDYKTTLLEYIDEENLPRFLGGKCDCNNQFKCSKNDENFERSPWLNQRNWNNQSWRKFNRTNRQNQNSHDPSSTTFDSNTPQDQNHHLNNHHESQNEVTDGGDTSDGALIINNSPRIKTKTKK</sequence>
<feature type="compositionally biased region" description="Polar residues" evidence="1">
    <location>
        <begin position="313"/>
        <end position="334"/>
    </location>
</feature>
<dbReference type="InterPro" id="IPR051026">
    <property type="entry name" value="PI/PC_transfer"/>
</dbReference>
<dbReference type="Gene3D" id="3.40.525.10">
    <property type="entry name" value="CRAL-TRIO lipid binding domain"/>
    <property type="match status" value="1"/>
</dbReference>
<dbReference type="VEuPathDB" id="FungiDB:PSHT_02669"/>
<feature type="non-terminal residue" evidence="3">
    <location>
        <position position="374"/>
    </location>
</feature>
<dbReference type="SUPFAM" id="SSF46938">
    <property type="entry name" value="CRAL/TRIO N-terminal domain"/>
    <property type="match status" value="1"/>
</dbReference>
<dbReference type="Gene3D" id="1.10.8.20">
    <property type="entry name" value="N-terminal domain of phosphatidylinositol transfer protein sec14p"/>
    <property type="match status" value="1"/>
</dbReference>
<feature type="compositionally biased region" description="Basic and acidic residues" evidence="1">
    <location>
        <begin position="335"/>
        <end position="346"/>
    </location>
</feature>
<proteinExistence type="predicted"/>
<feature type="domain" description="CRAL-TRIO" evidence="2">
    <location>
        <begin position="83"/>
        <end position="279"/>
    </location>
</feature>
<evidence type="ECO:0000259" key="2">
    <source>
        <dbReference type="PROSITE" id="PS50191"/>
    </source>
</evidence>
<dbReference type="PANTHER" id="PTHR45657:SF1">
    <property type="entry name" value="CRAL-TRIO DOMAIN-CONTAINING PROTEIN YKL091C-RELATED"/>
    <property type="match status" value="1"/>
</dbReference>
<feature type="region of interest" description="Disordered" evidence="1">
    <location>
        <begin position="313"/>
        <end position="374"/>
    </location>
</feature>
<dbReference type="SUPFAM" id="SSF52087">
    <property type="entry name" value="CRAL/TRIO domain"/>
    <property type="match status" value="1"/>
</dbReference>
<dbReference type="SMART" id="SM01100">
    <property type="entry name" value="CRAL_TRIO_N"/>
    <property type="match status" value="1"/>
</dbReference>
<dbReference type="PANTHER" id="PTHR45657">
    <property type="entry name" value="CRAL-TRIO DOMAIN-CONTAINING PROTEIN YKL091C-RELATED"/>
    <property type="match status" value="1"/>
</dbReference>
<dbReference type="EMBL" id="PKSL01000075">
    <property type="protein sequence ID" value="POW07376.1"/>
    <property type="molecule type" value="Genomic_DNA"/>
</dbReference>
<dbReference type="Pfam" id="PF00650">
    <property type="entry name" value="CRAL_TRIO"/>
    <property type="match status" value="1"/>
</dbReference>
<dbReference type="PROSITE" id="PS50191">
    <property type="entry name" value="CRAL_TRIO"/>
    <property type="match status" value="1"/>
</dbReference>
<dbReference type="CDD" id="cd00170">
    <property type="entry name" value="SEC14"/>
    <property type="match status" value="1"/>
</dbReference>
<dbReference type="InterPro" id="IPR036865">
    <property type="entry name" value="CRAL-TRIO_dom_sf"/>
</dbReference>
<keyword evidence="4" id="KW-1185">Reference proteome</keyword>
<reference evidence="3" key="1">
    <citation type="submission" date="2017-12" db="EMBL/GenBank/DDBJ databases">
        <title>Gene loss provides genomic basis for host adaptation in cereal stripe rust fungi.</title>
        <authorList>
            <person name="Xia C."/>
        </authorList>
    </citation>
    <scope>NUCLEOTIDE SEQUENCE [LARGE SCALE GENOMIC DNA]</scope>
    <source>
        <strain evidence="3">93-210</strain>
    </source>
</reference>
<dbReference type="InterPro" id="IPR036273">
    <property type="entry name" value="CRAL/TRIO_N_dom_sf"/>
</dbReference>